<evidence type="ECO:0000313" key="3">
    <source>
        <dbReference type="EMBL" id="GJT92145.1"/>
    </source>
</evidence>
<evidence type="ECO:0000259" key="2">
    <source>
        <dbReference type="Pfam" id="PF14111"/>
    </source>
</evidence>
<evidence type="ECO:0000313" key="4">
    <source>
        <dbReference type="Proteomes" id="UP001151760"/>
    </source>
</evidence>
<name>A0ABQ5HXT7_9ASTR</name>
<feature type="compositionally biased region" description="Polar residues" evidence="1">
    <location>
        <begin position="387"/>
        <end position="398"/>
    </location>
</feature>
<feature type="compositionally biased region" description="Polar residues" evidence="1">
    <location>
        <begin position="117"/>
        <end position="149"/>
    </location>
</feature>
<protein>
    <submittedName>
        <fullName evidence="3">Retrovirus-related pol polyprotein from transposon TNT 1-94</fullName>
    </submittedName>
</protein>
<comment type="caution">
    <text evidence="3">The sequence shown here is derived from an EMBL/GenBank/DDBJ whole genome shotgun (WGS) entry which is preliminary data.</text>
</comment>
<proteinExistence type="predicted"/>
<dbReference type="InterPro" id="IPR025558">
    <property type="entry name" value="DUF4283"/>
</dbReference>
<reference evidence="3" key="1">
    <citation type="journal article" date="2022" name="Int. J. Mol. Sci.">
        <title>Draft Genome of Tanacetum Coccineum: Genomic Comparison of Closely Related Tanacetum-Family Plants.</title>
        <authorList>
            <person name="Yamashiro T."/>
            <person name="Shiraishi A."/>
            <person name="Nakayama K."/>
            <person name="Satake H."/>
        </authorList>
    </citation>
    <scope>NUCLEOTIDE SEQUENCE</scope>
</reference>
<reference evidence="3" key="2">
    <citation type="submission" date="2022-01" db="EMBL/GenBank/DDBJ databases">
        <authorList>
            <person name="Yamashiro T."/>
            <person name="Shiraishi A."/>
            <person name="Satake H."/>
            <person name="Nakayama K."/>
        </authorList>
    </citation>
    <scope>NUCLEOTIDE SEQUENCE</scope>
</reference>
<dbReference type="PANTHER" id="PTHR31286">
    <property type="entry name" value="GLYCINE-RICH CELL WALL STRUCTURAL PROTEIN 1.8-LIKE"/>
    <property type="match status" value="1"/>
</dbReference>
<dbReference type="EMBL" id="BQNB010020082">
    <property type="protein sequence ID" value="GJT92145.1"/>
    <property type="molecule type" value="Genomic_DNA"/>
</dbReference>
<evidence type="ECO:0000256" key="1">
    <source>
        <dbReference type="SAM" id="MobiDB-lite"/>
    </source>
</evidence>
<feature type="region of interest" description="Disordered" evidence="1">
    <location>
        <begin position="1"/>
        <end position="23"/>
    </location>
</feature>
<sequence>MERGFLDYSDKKKKEGGAKEDDGAIPILGDLAKRVKNIEGKTTMPKGILKKVVRNVSSDTHEVVMPLNDVGSGSKVNFEAVGKSNANYTTDIRNLGSDPMDLATNEELSGDAATNIDKPSSSSGAQRTMGSEQEVFTSNDGPKTGNSFASLLRSNEANNKVHFRTLVNEERVESVDCVLPKAAAAKVKSRYENSIVGFFVGKDPSFPVVQQYVSNTWRKFGFEKITRNDDGVYLFKFASKSGMDQVLEKGPWMIRKSPIILNKWSPSVFLKKGEVTKVPIWDDEVDGYTKEVIRVVYEWKPPHCVNCQSFGHDPNLCPKLVREKIPKTSAMDVKANTMEENDDGFVEVKSRKKKKGADSRSFGGLRLNKPNSKVIWQQKKGVDAKGGSNSASPSVSTNDNEKVLGLLENWDCINESDTDDEDVIPSYGSSLGGGNQLEDNDFDFSDGYEDQVVDFSGQLKEFCDFKLSMCGRK</sequence>
<keyword evidence="4" id="KW-1185">Reference proteome</keyword>
<dbReference type="PANTHER" id="PTHR31286:SF99">
    <property type="entry name" value="DUF4283 DOMAIN-CONTAINING PROTEIN"/>
    <property type="match status" value="1"/>
</dbReference>
<organism evidence="3 4">
    <name type="scientific">Tanacetum coccineum</name>
    <dbReference type="NCBI Taxonomy" id="301880"/>
    <lineage>
        <taxon>Eukaryota</taxon>
        <taxon>Viridiplantae</taxon>
        <taxon>Streptophyta</taxon>
        <taxon>Embryophyta</taxon>
        <taxon>Tracheophyta</taxon>
        <taxon>Spermatophyta</taxon>
        <taxon>Magnoliopsida</taxon>
        <taxon>eudicotyledons</taxon>
        <taxon>Gunneridae</taxon>
        <taxon>Pentapetalae</taxon>
        <taxon>asterids</taxon>
        <taxon>campanulids</taxon>
        <taxon>Asterales</taxon>
        <taxon>Asteraceae</taxon>
        <taxon>Asteroideae</taxon>
        <taxon>Anthemideae</taxon>
        <taxon>Anthemidinae</taxon>
        <taxon>Tanacetum</taxon>
    </lineage>
</organism>
<dbReference type="Proteomes" id="UP001151760">
    <property type="component" value="Unassembled WGS sequence"/>
</dbReference>
<accession>A0ABQ5HXT7</accession>
<feature type="region of interest" description="Disordered" evidence="1">
    <location>
        <begin position="380"/>
        <end position="400"/>
    </location>
</feature>
<dbReference type="Pfam" id="PF14111">
    <property type="entry name" value="DUF4283"/>
    <property type="match status" value="1"/>
</dbReference>
<dbReference type="InterPro" id="IPR040256">
    <property type="entry name" value="At4g02000-like"/>
</dbReference>
<feature type="compositionally biased region" description="Basic and acidic residues" evidence="1">
    <location>
        <begin position="1"/>
        <end position="22"/>
    </location>
</feature>
<gene>
    <name evidence="3" type="ORF">Tco_1080990</name>
</gene>
<feature type="region of interest" description="Disordered" evidence="1">
    <location>
        <begin position="109"/>
        <end position="149"/>
    </location>
</feature>
<feature type="domain" description="DUF4283" evidence="2">
    <location>
        <begin position="189"/>
        <end position="268"/>
    </location>
</feature>